<evidence type="ECO:0000256" key="4">
    <source>
        <dbReference type="HAMAP-Rule" id="MF_01914"/>
    </source>
</evidence>
<comment type="similarity">
    <text evidence="4">Belongs to the LptA family.</text>
</comment>
<comment type="subunit">
    <text evidence="4">Component of the lipopolysaccharide transport and assembly complex.</text>
</comment>
<keyword evidence="1 4" id="KW-0813">Transport</keyword>
<feature type="signal peptide" evidence="4">
    <location>
        <begin position="1"/>
        <end position="22"/>
    </location>
</feature>
<dbReference type="OrthoDB" id="9795964at2"/>
<dbReference type="GO" id="GO:0015920">
    <property type="term" value="P:lipopolysaccharide transport"/>
    <property type="evidence" value="ECO:0007669"/>
    <property type="project" value="UniProtKB-UniRule"/>
</dbReference>
<keyword evidence="7" id="KW-1185">Reference proteome</keyword>
<dbReference type="EMBL" id="FNYH01000001">
    <property type="protein sequence ID" value="SEI40039.1"/>
    <property type="molecule type" value="Genomic_DNA"/>
</dbReference>
<dbReference type="GO" id="GO:0043165">
    <property type="term" value="P:Gram-negative-bacterium-type cell outer membrane assembly"/>
    <property type="evidence" value="ECO:0007669"/>
    <property type="project" value="UniProtKB-UniRule"/>
</dbReference>
<dbReference type="InterPro" id="IPR014340">
    <property type="entry name" value="LptA"/>
</dbReference>
<evidence type="ECO:0000313" key="7">
    <source>
        <dbReference type="Proteomes" id="UP000242999"/>
    </source>
</evidence>
<evidence type="ECO:0000256" key="3">
    <source>
        <dbReference type="ARBA" id="ARBA00022764"/>
    </source>
</evidence>
<dbReference type="InterPro" id="IPR005653">
    <property type="entry name" value="OstA-like_N"/>
</dbReference>
<dbReference type="GO" id="GO:0017089">
    <property type="term" value="F:glycolipid transfer activity"/>
    <property type="evidence" value="ECO:0007669"/>
    <property type="project" value="TreeGrafter"/>
</dbReference>
<name>A0A1H6Q8B1_9GAMM</name>
<dbReference type="PANTHER" id="PTHR36504:SF1">
    <property type="entry name" value="LIPOPOLYSACCHARIDE EXPORT SYSTEM PROTEIN LPTA"/>
    <property type="match status" value="1"/>
</dbReference>
<comment type="subcellular location">
    <subcellularLocation>
        <location evidence="4">Periplasm</location>
    </subcellularLocation>
</comment>
<proteinExistence type="inferred from homology"/>
<evidence type="ECO:0000256" key="2">
    <source>
        <dbReference type="ARBA" id="ARBA00022729"/>
    </source>
</evidence>
<dbReference type="PANTHER" id="PTHR36504">
    <property type="entry name" value="LIPOPOLYSACCHARIDE EXPORT SYSTEM PROTEIN LPTA"/>
    <property type="match status" value="1"/>
</dbReference>
<feature type="chain" id="PRO_5017489814" description="Lipopolysaccharide export system protein LptA" evidence="4">
    <location>
        <begin position="23"/>
        <end position="182"/>
    </location>
</feature>
<comment type="function">
    <text evidence="4">Involved in the assembly of lipopolysaccharide (LPS). Required for the translocation of LPS from the inner membrane to the outer membrane. May form a bridge between the inner membrane and the outer membrane, via interactions with LptC and LptD, thereby facilitating LPS transfer across the periplasm.</text>
</comment>
<gene>
    <name evidence="4" type="primary">lptA</name>
    <name evidence="6" type="ORF">SAMN05421831_101288</name>
</gene>
<organism evidence="6 7">
    <name type="scientific">Allopseudospirillum japonicum</name>
    <dbReference type="NCBI Taxonomy" id="64971"/>
    <lineage>
        <taxon>Bacteria</taxon>
        <taxon>Pseudomonadati</taxon>
        <taxon>Pseudomonadota</taxon>
        <taxon>Gammaproteobacteria</taxon>
        <taxon>Oceanospirillales</taxon>
        <taxon>Oceanospirillaceae</taxon>
        <taxon>Allopseudospirillum</taxon>
    </lineage>
</organism>
<dbReference type="AlphaFoldDB" id="A0A1H6Q8B1"/>
<dbReference type="RefSeq" id="WP_093308167.1">
    <property type="nucleotide sequence ID" value="NZ_FNYH01000001.1"/>
</dbReference>
<keyword evidence="3 4" id="KW-0574">Periplasm</keyword>
<evidence type="ECO:0000259" key="5">
    <source>
        <dbReference type="Pfam" id="PF03968"/>
    </source>
</evidence>
<feature type="domain" description="Organic solvent tolerance-like N-terminal" evidence="5">
    <location>
        <begin position="33"/>
        <end position="145"/>
    </location>
</feature>
<dbReference type="Pfam" id="PF03968">
    <property type="entry name" value="LptD_N"/>
    <property type="match status" value="1"/>
</dbReference>
<evidence type="ECO:0000256" key="1">
    <source>
        <dbReference type="ARBA" id="ARBA00022448"/>
    </source>
</evidence>
<reference evidence="7" key="1">
    <citation type="submission" date="2016-10" db="EMBL/GenBank/DDBJ databases">
        <authorList>
            <person name="Varghese N."/>
            <person name="Submissions S."/>
        </authorList>
    </citation>
    <scope>NUCLEOTIDE SEQUENCE [LARGE SCALE GENOMIC DNA]</scope>
    <source>
        <strain evidence="7">DSM 7165</strain>
    </source>
</reference>
<accession>A0A1H6Q8B1</accession>
<dbReference type="STRING" id="64971.SAMN05421831_101288"/>
<dbReference type="GO" id="GO:0009279">
    <property type="term" value="C:cell outer membrane"/>
    <property type="evidence" value="ECO:0007669"/>
    <property type="project" value="TreeGrafter"/>
</dbReference>
<keyword evidence="2 4" id="KW-0732">Signal</keyword>
<protein>
    <recommendedName>
        <fullName evidence="4">Lipopolysaccharide export system protein LptA</fullName>
    </recommendedName>
</protein>
<dbReference type="HAMAP" id="MF_01914">
    <property type="entry name" value="LPS_assembly_LptA"/>
    <property type="match status" value="1"/>
</dbReference>
<dbReference type="GO" id="GO:0001530">
    <property type="term" value="F:lipopolysaccharide binding"/>
    <property type="evidence" value="ECO:0007669"/>
    <property type="project" value="InterPro"/>
</dbReference>
<evidence type="ECO:0000313" key="6">
    <source>
        <dbReference type="EMBL" id="SEI40039.1"/>
    </source>
</evidence>
<dbReference type="GO" id="GO:0030288">
    <property type="term" value="C:outer membrane-bounded periplasmic space"/>
    <property type="evidence" value="ECO:0007669"/>
    <property type="project" value="TreeGrafter"/>
</dbReference>
<dbReference type="Gene3D" id="2.60.450.10">
    <property type="entry name" value="Lipopolysaccharide (LPS) transport protein A like domain"/>
    <property type="match status" value="1"/>
</dbReference>
<dbReference type="Proteomes" id="UP000242999">
    <property type="component" value="Unassembled WGS sequence"/>
</dbReference>
<sequence length="182" mass="20329" precursor="true">MLIPKKLLLSLICTLAAANVWALPEDQQAPIELEANRLQWQQEAGIATYSGQVRIRQGSLQIQADQVQVVRSTQGGIASLRASATKDQELHFQYQPTHQDPSVHAYAQILKYDTQAQKIILQGQARLQQGADTFTGEYIEYDLKNRNILAQGQKTSPDQSDQRVRIILHPNARPSTSSQPSE</sequence>
<dbReference type="InterPro" id="IPR052037">
    <property type="entry name" value="LPS_export_LptA"/>
</dbReference>
<dbReference type="NCBIfam" id="TIGR03002">
    <property type="entry name" value="outer_YhbN_LptA"/>
    <property type="match status" value="1"/>
</dbReference>